<evidence type="ECO:0000259" key="4">
    <source>
        <dbReference type="PROSITE" id="PS50878"/>
    </source>
</evidence>
<sequence length="889" mass="99978">MAPKRRGTYLGPGPRRGRRRVALNTDVPSLEAEQPVPEPQEEVEEMPEWFECPIPRAPRSGMSQRKAVTQDLSDTDSTAPPPEAVPSVPTDNVEAQMAQMMQTLVTNQAMMQQAIQQAPLQQTTLQQTAMQQAATQQAAMQQTTLLGNRNSGTMTIEARYLKDFQRQKPPSFEGGKIDPIAAENWLEAMEKAFFYMNCPLEYQVHCGTYMMEGEAHLWWKGAKKMIAPLGEPISWPQFKEAYLRKYYPVAARMKLQAPFHELKQGDLSVEDYDQEFNRLSRFSPIYVSTEELKAERFIAGLRENIRGYMASQSSSDYTAALKMATLIDAPRTDRLQAGSAQKSQITVQGKQLNRNYPRTGRPPRGRAANRGRALAQNRTNCPQCQRPQQGECRAGTNTCFSCGQIGHYATNCPQTRDQNTNRPATQNQRGRGAQQQQGRAVAHATTGRQADAPDAVVTEKEPLETILSVSTPAHELLMATHRVKGGSVTVSGRVIEATLIVLSMLDFDVILGMDWLGENRALIDCETRIVTLRLPSGDSFTYKGVIPKRTPSVVTALKAKKMIRNGASAFLASVTLDSRNGQAVSSVHIVREFIDVFPEDLPSLPPVREVDFGIDLEPGTAPISKAPYRMAPAELRELKEQLQELLDKGFIRPSVSPWGAPVLFVKKKDGSLRLCIDYRELNKVTIKNKYPLPRIDDLFDQLQGATVFSKIDLRSGYHQLRIREEDIPKTGFRSRYGHYEFLVMSFGLTNAPAVFMELMNRVFKEFLDTFVIVFIDDILVYSKSEVEHEGHLRKVLTILRTQRLYAKFSKCEFWLSEVAFLGHVVSSRGITVDLAKIEAVMKWPRPTTVTEVQSFLGLAGYYRRFVQDFSKISSALTQLTKKATHREKL</sequence>
<evidence type="ECO:0000259" key="3">
    <source>
        <dbReference type="PROSITE" id="PS50158"/>
    </source>
</evidence>
<dbReference type="Gene3D" id="3.30.70.270">
    <property type="match status" value="2"/>
</dbReference>
<dbReference type="InterPro" id="IPR043128">
    <property type="entry name" value="Rev_trsase/Diguanyl_cyclase"/>
</dbReference>
<dbReference type="Gene3D" id="4.10.60.10">
    <property type="entry name" value="Zinc finger, CCHC-type"/>
    <property type="match status" value="1"/>
</dbReference>
<evidence type="ECO:0000313" key="6">
    <source>
        <dbReference type="RefSeq" id="XP_022957288.1"/>
    </source>
</evidence>
<feature type="region of interest" description="Disordered" evidence="2">
    <location>
        <begin position="353"/>
        <end position="374"/>
    </location>
</feature>
<dbReference type="CDD" id="cd01647">
    <property type="entry name" value="RT_LTR"/>
    <property type="match status" value="1"/>
</dbReference>
<dbReference type="SUPFAM" id="SSF57756">
    <property type="entry name" value="Retrovirus zinc finger-like domains"/>
    <property type="match status" value="1"/>
</dbReference>
<feature type="region of interest" description="Disordered" evidence="2">
    <location>
        <begin position="410"/>
        <end position="455"/>
    </location>
</feature>
<dbReference type="GO" id="GO:0008270">
    <property type="term" value="F:zinc ion binding"/>
    <property type="evidence" value="ECO:0007669"/>
    <property type="project" value="UniProtKB-KW"/>
</dbReference>
<dbReference type="InterPro" id="IPR053134">
    <property type="entry name" value="RNA-dir_DNA_polymerase"/>
</dbReference>
<dbReference type="Pfam" id="PF00098">
    <property type="entry name" value="zf-CCHC"/>
    <property type="match status" value="1"/>
</dbReference>
<dbReference type="InterPro" id="IPR043502">
    <property type="entry name" value="DNA/RNA_pol_sf"/>
</dbReference>
<feature type="compositionally biased region" description="Polar residues" evidence="2">
    <location>
        <begin position="411"/>
        <end position="423"/>
    </location>
</feature>
<dbReference type="Pfam" id="PF00078">
    <property type="entry name" value="RVT_1"/>
    <property type="match status" value="1"/>
</dbReference>
<dbReference type="GO" id="GO:0003676">
    <property type="term" value="F:nucleic acid binding"/>
    <property type="evidence" value="ECO:0007669"/>
    <property type="project" value="InterPro"/>
</dbReference>
<dbReference type="InterPro" id="IPR001878">
    <property type="entry name" value="Znf_CCHC"/>
</dbReference>
<dbReference type="Pfam" id="PF08284">
    <property type="entry name" value="RVP_2"/>
    <property type="match status" value="1"/>
</dbReference>
<reference evidence="6" key="1">
    <citation type="submission" date="2025-08" db="UniProtKB">
        <authorList>
            <consortium name="RefSeq"/>
        </authorList>
    </citation>
    <scope>IDENTIFICATION</scope>
    <source>
        <tissue evidence="6">Young leaves</tissue>
    </source>
</reference>
<dbReference type="RefSeq" id="XP_022957288.1">
    <property type="nucleotide sequence ID" value="XM_023101520.1"/>
</dbReference>
<dbReference type="PROSITE" id="PS50878">
    <property type="entry name" value="RT_POL"/>
    <property type="match status" value="1"/>
</dbReference>
<evidence type="ECO:0000313" key="5">
    <source>
        <dbReference type="Proteomes" id="UP000504609"/>
    </source>
</evidence>
<accession>A0A6J1GZS7</accession>
<gene>
    <name evidence="6" type="primary">LOC111458730</name>
</gene>
<feature type="compositionally biased region" description="Low complexity" evidence="2">
    <location>
        <begin position="424"/>
        <end position="440"/>
    </location>
</feature>
<dbReference type="InterPro" id="IPR021109">
    <property type="entry name" value="Peptidase_aspartic_dom_sf"/>
</dbReference>
<organism evidence="5 6">
    <name type="scientific">Cucurbita moschata</name>
    <name type="common">Winter crookneck squash</name>
    <name type="synonym">Cucurbita pepo var. moschata</name>
    <dbReference type="NCBI Taxonomy" id="3662"/>
    <lineage>
        <taxon>Eukaryota</taxon>
        <taxon>Viridiplantae</taxon>
        <taxon>Streptophyta</taxon>
        <taxon>Embryophyta</taxon>
        <taxon>Tracheophyta</taxon>
        <taxon>Spermatophyta</taxon>
        <taxon>Magnoliopsida</taxon>
        <taxon>eudicotyledons</taxon>
        <taxon>Gunneridae</taxon>
        <taxon>Pentapetalae</taxon>
        <taxon>rosids</taxon>
        <taxon>fabids</taxon>
        <taxon>Cucurbitales</taxon>
        <taxon>Cucurbitaceae</taxon>
        <taxon>Cucurbiteae</taxon>
        <taxon>Cucurbita</taxon>
    </lineage>
</organism>
<dbReference type="AlphaFoldDB" id="A0A6J1GZS7"/>
<dbReference type="Pfam" id="PF03732">
    <property type="entry name" value="Retrotrans_gag"/>
    <property type="match status" value="1"/>
</dbReference>
<dbReference type="KEGG" id="cmos:111458730"/>
<name>A0A6J1GZS7_CUCMO</name>
<dbReference type="PROSITE" id="PS50158">
    <property type="entry name" value="ZF_CCHC"/>
    <property type="match status" value="1"/>
</dbReference>
<feature type="region of interest" description="Disordered" evidence="2">
    <location>
        <begin position="1"/>
        <end position="87"/>
    </location>
</feature>
<evidence type="ECO:0000256" key="2">
    <source>
        <dbReference type="SAM" id="MobiDB-lite"/>
    </source>
</evidence>
<dbReference type="Gene3D" id="3.10.10.10">
    <property type="entry name" value="HIV Type 1 Reverse Transcriptase, subunit A, domain 1"/>
    <property type="match status" value="1"/>
</dbReference>
<evidence type="ECO:0000256" key="1">
    <source>
        <dbReference type="PROSITE-ProRule" id="PRU00047"/>
    </source>
</evidence>
<keyword evidence="1" id="KW-0479">Metal-binding</keyword>
<feature type="compositionally biased region" description="Acidic residues" evidence="2">
    <location>
        <begin position="39"/>
        <end position="48"/>
    </location>
</feature>
<dbReference type="GeneID" id="111458730"/>
<dbReference type="PANTHER" id="PTHR24559">
    <property type="entry name" value="TRANSPOSON TY3-I GAG-POL POLYPROTEIN"/>
    <property type="match status" value="1"/>
</dbReference>
<dbReference type="SMART" id="SM00343">
    <property type="entry name" value="ZnF_C2HC"/>
    <property type="match status" value="1"/>
</dbReference>
<feature type="compositionally biased region" description="Polar residues" evidence="2">
    <location>
        <begin position="61"/>
        <end position="78"/>
    </location>
</feature>
<dbReference type="Proteomes" id="UP000504609">
    <property type="component" value="Unplaced"/>
</dbReference>
<dbReference type="PANTHER" id="PTHR24559:SF444">
    <property type="entry name" value="REVERSE TRANSCRIPTASE DOMAIN-CONTAINING PROTEIN"/>
    <property type="match status" value="1"/>
</dbReference>
<keyword evidence="1" id="KW-0862">Zinc</keyword>
<dbReference type="InterPro" id="IPR000477">
    <property type="entry name" value="RT_dom"/>
</dbReference>
<keyword evidence="1" id="KW-0863">Zinc-finger</keyword>
<proteinExistence type="predicted"/>
<protein>
    <submittedName>
        <fullName evidence="6">Uncharacterized protein LOC111458730</fullName>
    </submittedName>
</protein>
<dbReference type="SUPFAM" id="SSF56672">
    <property type="entry name" value="DNA/RNA polymerases"/>
    <property type="match status" value="1"/>
</dbReference>
<keyword evidence="5" id="KW-1185">Reference proteome</keyword>
<feature type="domain" description="CCHC-type" evidence="3">
    <location>
        <begin position="399"/>
        <end position="414"/>
    </location>
</feature>
<dbReference type="InterPro" id="IPR036875">
    <property type="entry name" value="Znf_CCHC_sf"/>
</dbReference>
<dbReference type="InterPro" id="IPR005162">
    <property type="entry name" value="Retrotrans_gag_dom"/>
</dbReference>
<dbReference type="Gene3D" id="2.40.70.10">
    <property type="entry name" value="Acid Proteases"/>
    <property type="match status" value="1"/>
</dbReference>
<feature type="domain" description="Reverse transcriptase" evidence="4">
    <location>
        <begin position="646"/>
        <end position="825"/>
    </location>
</feature>